<feature type="compositionally biased region" description="Polar residues" evidence="1">
    <location>
        <begin position="72"/>
        <end position="95"/>
    </location>
</feature>
<proteinExistence type="predicted"/>
<comment type="caution">
    <text evidence="2">The sequence shown here is derived from an EMBL/GenBank/DDBJ whole genome shotgun (WGS) entry which is preliminary data.</text>
</comment>
<evidence type="ECO:0000313" key="3">
    <source>
        <dbReference type="Proteomes" id="UP000765509"/>
    </source>
</evidence>
<protein>
    <submittedName>
        <fullName evidence="2">Uncharacterized protein</fullName>
    </submittedName>
</protein>
<evidence type="ECO:0000313" key="2">
    <source>
        <dbReference type="EMBL" id="MBW0496970.1"/>
    </source>
</evidence>
<accession>A0A9Q3D9F0</accession>
<feature type="region of interest" description="Disordered" evidence="1">
    <location>
        <begin position="20"/>
        <end position="95"/>
    </location>
</feature>
<evidence type="ECO:0000256" key="1">
    <source>
        <dbReference type="SAM" id="MobiDB-lite"/>
    </source>
</evidence>
<reference evidence="2" key="1">
    <citation type="submission" date="2021-03" db="EMBL/GenBank/DDBJ databases">
        <title>Draft genome sequence of rust myrtle Austropuccinia psidii MF-1, a brazilian biotype.</title>
        <authorList>
            <person name="Quecine M.C."/>
            <person name="Pachon D.M.R."/>
            <person name="Bonatelli M.L."/>
            <person name="Correr F.H."/>
            <person name="Franceschini L.M."/>
            <person name="Leite T.F."/>
            <person name="Margarido G.R.A."/>
            <person name="Almeida C.A."/>
            <person name="Ferrarezi J.A."/>
            <person name="Labate C.A."/>
        </authorList>
    </citation>
    <scope>NUCLEOTIDE SEQUENCE</scope>
    <source>
        <strain evidence="2">MF-1</strain>
    </source>
</reference>
<dbReference type="EMBL" id="AVOT02013922">
    <property type="protein sequence ID" value="MBW0496970.1"/>
    <property type="molecule type" value="Genomic_DNA"/>
</dbReference>
<dbReference type="Proteomes" id="UP000765509">
    <property type="component" value="Unassembled WGS sequence"/>
</dbReference>
<dbReference type="AlphaFoldDB" id="A0A9Q3D9F0"/>
<gene>
    <name evidence="2" type="ORF">O181_036685</name>
</gene>
<keyword evidence="3" id="KW-1185">Reference proteome</keyword>
<organism evidence="2 3">
    <name type="scientific">Austropuccinia psidii MF-1</name>
    <dbReference type="NCBI Taxonomy" id="1389203"/>
    <lineage>
        <taxon>Eukaryota</taxon>
        <taxon>Fungi</taxon>
        <taxon>Dikarya</taxon>
        <taxon>Basidiomycota</taxon>
        <taxon>Pucciniomycotina</taxon>
        <taxon>Pucciniomycetes</taxon>
        <taxon>Pucciniales</taxon>
        <taxon>Sphaerophragmiaceae</taxon>
        <taxon>Austropuccinia</taxon>
    </lineage>
</organism>
<feature type="compositionally biased region" description="Low complexity" evidence="1">
    <location>
        <begin position="53"/>
        <end position="71"/>
    </location>
</feature>
<name>A0A9Q3D9F0_9BASI</name>
<feature type="region of interest" description="Disordered" evidence="1">
    <location>
        <begin position="112"/>
        <end position="152"/>
    </location>
</feature>
<sequence>MSIPLSTNHFIREASILSAPPNFDESSQSNSRVKHHQAIQISPASPSPPAHHPPIFSHSHPSSCLSPSESPIQPSSTRRDSYNLTSRKQTQPPSHYYSNLFWRGLNQTSTSNTPPINIPVRKVPIQAPPNSNQPQVPPAVPPTSGTVESEPQKTAEKFLLKLADPPEDLPRTEAPTMQFLFLERKKELPIGICSFFSALLSLTVAGPESAFTFPQNNQSSPIWKAFMALEFGKIVIKNNLKEFSRYLEWSQIGNTRGYSLSILI</sequence>